<dbReference type="EMBL" id="KV454475">
    <property type="protein sequence ID" value="ODV63347.1"/>
    <property type="molecule type" value="Genomic_DNA"/>
</dbReference>
<keyword evidence="3" id="KW-1185">Reference proteome</keyword>
<evidence type="ECO:0000313" key="3">
    <source>
        <dbReference type="Proteomes" id="UP000095038"/>
    </source>
</evidence>
<dbReference type="GeneID" id="30965829"/>
<dbReference type="OrthoDB" id="4066296at2759"/>
<dbReference type="RefSeq" id="XP_020049654.1">
    <property type="nucleotide sequence ID" value="XM_020192193.1"/>
</dbReference>
<feature type="compositionally biased region" description="Low complexity" evidence="1">
    <location>
        <begin position="26"/>
        <end position="39"/>
    </location>
</feature>
<sequence length="126" mass="13680">MSTSTKTSPLIDASPNSKESFSNEPLHSSGNNHGLSSSLNLHSDLLKASELKKAVSIFEVATDLETLLGNLLKKVEESDLEINNNIEKITKKLTDMELKIRKTENESISNINPSSLPAGSEEITIS</sequence>
<evidence type="ECO:0000313" key="2">
    <source>
        <dbReference type="EMBL" id="ODV63347.1"/>
    </source>
</evidence>
<reference evidence="3" key="1">
    <citation type="submission" date="2016-05" db="EMBL/GenBank/DDBJ databases">
        <title>Comparative genomics of biotechnologically important yeasts.</title>
        <authorList>
            <consortium name="DOE Joint Genome Institute"/>
            <person name="Riley R."/>
            <person name="Haridas S."/>
            <person name="Wolfe K.H."/>
            <person name="Lopes M.R."/>
            <person name="Hittinger C.T."/>
            <person name="Goker M."/>
            <person name="Salamov A."/>
            <person name="Wisecaver J."/>
            <person name="Long T.M."/>
            <person name="Aerts A.L."/>
            <person name="Barry K."/>
            <person name="Choi C."/>
            <person name="Clum A."/>
            <person name="Coughlan A.Y."/>
            <person name="Deshpande S."/>
            <person name="Douglass A.P."/>
            <person name="Hanson S.J."/>
            <person name="Klenk H.-P."/>
            <person name="Labutti K."/>
            <person name="Lapidus A."/>
            <person name="Lindquist E."/>
            <person name="Lipzen A."/>
            <person name="Meier-Kolthoff J.P."/>
            <person name="Ohm R.A."/>
            <person name="Otillar R.P."/>
            <person name="Pangilinan J."/>
            <person name="Peng Y."/>
            <person name="Rokas A."/>
            <person name="Rosa C.A."/>
            <person name="Scheuner C."/>
            <person name="Sibirny A.A."/>
            <person name="Slot J.C."/>
            <person name="Stielow J.B."/>
            <person name="Sun H."/>
            <person name="Kurtzman C.P."/>
            <person name="Blackwell M."/>
            <person name="Grigoriev I.V."/>
            <person name="Jeffries T.W."/>
        </authorList>
    </citation>
    <scope>NUCLEOTIDE SEQUENCE [LARGE SCALE GENOMIC DNA]</scope>
    <source>
        <strain evidence="3">DSM 1968</strain>
    </source>
</reference>
<accession>A0A1D2VP59</accession>
<proteinExistence type="predicted"/>
<name>A0A1D2VP59_9ASCO</name>
<dbReference type="Proteomes" id="UP000095038">
    <property type="component" value="Unassembled WGS sequence"/>
</dbReference>
<feature type="compositionally biased region" description="Polar residues" evidence="1">
    <location>
        <begin position="1"/>
        <end position="25"/>
    </location>
</feature>
<protein>
    <submittedName>
        <fullName evidence="2">Uncharacterized protein</fullName>
    </submittedName>
</protein>
<gene>
    <name evidence="2" type="ORF">ASCRUDRAFT_73228</name>
</gene>
<dbReference type="AlphaFoldDB" id="A0A1D2VP59"/>
<feature type="region of interest" description="Disordered" evidence="1">
    <location>
        <begin position="1"/>
        <end position="39"/>
    </location>
</feature>
<evidence type="ECO:0000256" key="1">
    <source>
        <dbReference type="SAM" id="MobiDB-lite"/>
    </source>
</evidence>
<dbReference type="InParanoid" id="A0A1D2VP59"/>
<organism evidence="2 3">
    <name type="scientific">Ascoidea rubescens DSM 1968</name>
    <dbReference type="NCBI Taxonomy" id="1344418"/>
    <lineage>
        <taxon>Eukaryota</taxon>
        <taxon>Fungi</taxon>
        <taxon>Dikarya</taxon>
        <taxon>Ascomycota</taxon>
        <taxon>Saccharomycotina</taxon>
        <taxon>Saccharomycetes</taxon>
        <taxon>Ascoideaceae</taxon>
        <taxon>Ascoidea</taxon>
    </lineage>
</organism>